<dbReference type="Pfam" id="PF11369">
    <property type="entry name" value="DUF3160"/>
    <property type="match status" value="3"/>
</dbReference>
<evidence type="ECO:0000313" key="2">
    <source>
        <dbReference type="Proteomes" id="UP001165653"/>
    </source>
</evidence>
<dbReference type="SMART" id="SM01325">
    <property type="entry name" value="DUF3160"/>
    <property type="match status" value="1"/>
</dbReference>
<proteinExistence type="predicted"/>
<dbReference type="InterPro" id="IPR022601">
    <property type="entry name" value="DUF3160"/>
</dbReference>
<name>A0ABT3G0U2_9BACT</name>
<organism evidence="1 2">
    <name type="scientific">Luteolibacter rhizosphaerae</name>
    <dbReference type="NCBI Taxonomy" id="2989719"/>
    <lineage>
        <taxon>Bacteria</taxon>
        <taxon>Pseudomonadati</taxon>
        <taxon>Verrucomicrobiota</taxon>
        <taxon>Verrucomicrobiia</taxon>
        <taxon>Verrucomicrobiales</taxon>
        <taxon>Verrucomicrobiaceae</taxon>
        <taxon>Luteolibacter</taxon>
    </lineage>
</organism>
<sequence length="692" mass="77192">MKWILGLCLCASVSARTPAMEPSPEAVAKLEANGFVILDQPLRQGFSSYIDSTRPVFITSDSLLMVWGRVFEESMSREELAIMGSLRRGLPAMWRNLPAAPLEETPAAREGLRHARLTLACAQRLLTGHLPEGLSQEEADEVMAEVTRVESYQGRRGPAWLESDKLTPEYVAYPLFDPGSYGNGNPAMQRYYRCRKWLQEMQIDSHEEALASMVEHLALAVGRTDPALTLAFTWPPGDTEHPGFFDNFDGRDARLIRSQDWNLESVRSHLKIRDPRLGRFMEVQVPFGSDAARALLKTGEAGQAPMIVAAALGNPLATAALDERLLKHAKREGRHLPGAFFRALQELNVAPDPRSPTFMKSEAWQRKQLNTTLGSWAEYRYALQLSSREDAIFAGEGREQPGFVEPVPKFFQKLGAAAEARATYYSAIPALKLASVDAAAFRLEALPQALRSLKDEAAYIPGLNAIQPQQELLSRLFPAIFDHKDFLGFEGSTQKLFDDLASQLEELLKRYWADDPLAVATLQKEVLATPDELGTSLWKLAMLSIRLEAMAERQLAGSPWTEEEEIFIQSYGYELARIMFYQGNSYLHPEDNAPRIARYASTEDGIGVDVLHAATARPRLLLVRYPAPDGKEVLCRGAVYAYRDVPRPAVLPLKTWQAESEKSPWPAWSAPIVGAHIAAESDQARARLYKSR</sequence>
<keyword evidence="2" id="KW-1185">Reference proteome</keyword>
<reference evidence="1" key="1">
    <citation type="submission" date="2022-10" db="EMBL/GenBank/DDBJ databases">
        <title>Luteolibacter sp. GHJ8, whole genome shotgun sequencing project.</title>
        <authorList>
            <person name="Zhao G."/>
            <person name="Shen L."/>
        </authorList>
    </citation>
    <scope>NUCLEOTIDE SEQUENCE</scope>
    <source>
        <strain evidence="1">GHJ8</strain>
    </source>
</reference>
<dbReference type="EMBL" id="JAPDDR010000002">
    <property type="protein sequence ID" value="MCW1912845.1"/>
    <property type="molecule type" value="Genomic_DNA"/>
</dbReference>
<comment type="caution">
    <text evidence="1">The sequence shown here is derived from an EMBL/GenBank/DDBJ whole genome shotgun (WGS) entry which is preliminary data.</text>
</comment>
<accession>A0ABT3G0U2</accession>
<gene>
    <name evidence="1" type="ORF">OJ996_04630</name>
</gene>
<dbReference type="RefSeq" id="WP_264511683.1">
    <property type="nucleotide sequence ID" value="NZ_JAPDDR010000002.1"/>
</dbReference>
<protein>
    <submittedName>
        <fullName evidence="1">DUF3160 domain-containing protein</fullName>
    </submittedName>
</protein>
<evidence type="ECO:0000313" key="1">
    <source>
        <dbReference type="EMBL" id="MCW1912845.1"/>
    </source>
</evidence>
<dbReference type="Proteomes" id="UP001165653">
    <property type="component" value="Unassembled WGS sequence"/>
</dbReference>